<name>A0A922LH85_SCHHA</name>
<dbReference type="GeneID" id="75576276"/>
<keyword evidence="3" id="KW-1185">Reference proteome</keyword>
<evidence type="ECO:0000256" key="1">
    <source>
        <dbReference type="SAM" id="MobiDB-lite"/>
    </source>
</evidence>
<dbReference type="Proteomes" id="UP000471633">
    <property type="component" value="Unassembled WGS sequence"/>
</dbReference>
<reference evidence="2" key="4">
    <citation type="journal article" date="2022" name="PLoS Pathog.">
        <title>Chromosome-level genome of Schistosoma haematobium underpins genome-wide explorations of molecular variation.</title>
        <authorList>
            <person name="Stroehlein A.J."/>
            <person name="Korhonen P.K."/>
            <person name="Lee V.V."/>
            <person name="Ralph S.A."/>
            <person name="Mentink-Kane M."/>
            <person name="You H."/>
            <person name="McManus D.P."/>
            <person name="Tchuente L.T."/>
            <person name="Stothard J.R."/>
            <person name="Kaur P."/>
            <person name="Dudchenko O."/>
            <person name="Aiden E.L."/>
            <person name="Yang B."/>
            <person name="Yang H."/>
            <person name="Emery A.M."/>
            <person name="Webster B.L."/>
            <person name="Brindley P.J."/>
            <person name="Rollinson D."/>
            <person name="Chang B.C.H."/>
            <person name="Gasser R.B."/>
            <person name="Young N.D."/>
        </authorList>
    </citation>
    <scope>NUCLEOTIDE SEQUENCE</scope>
</reference>
<reference evidence="2" key="2">
    <citation type="journal article" date="2019" name="Gigascience">
        <title>High-quality Schistosoma haematobium genome achieved by single-molecule and long-range sequencing.</title>
        <authorList>
            <person name="Stroehlein A.J."/>
            <person name="Korhonen P.K."/>
            <person name="Chong T.M."/>
            <person name="Lim Y.L."/>
            <person name="Chan K.G."/>
            <person name="Webster B."/>
            <person name="Rollinson D."/>
            <person name="Brindley P.J."/>
            <person name="Gasser R.B."/>
            <person name="Young N.D."/>
        </authorList>
    </citation>
    <scope>NUCLEOTIDE SEQUENCE</scope>
</reference>
<reference evidence="2" key="3">
    <citation type="submission" date="2021-06" db="EMBL/GenBank/DDBJ databases">
        <title>Chromosome-level genome assembly for S. haematobium.</title>
        <authorList>
            <person name="Stroehlein A.J."/>
        </authorList>
    </citation>
    <scope>NUCLEOTIDE SEQUENCE</scope>
</reference>
<organism evidence="2 3">
    <name type="scientific">Schistosoma haematobium</name>
    <name type="common">Blood fluke</name>
    <dbReference type="NCBI Taxonomy" id="6185"/>
    <lineage>
        <taxon>Eukaryota</taxon>
        <taxon>Metazoa</taxon>
        <taxon>Spiralia</taxon>
        <taxon>Lophotrochozoa</taxon>
        <taxon>Platyhelminthes</taxon>
        <taxon>Trematoda</taxon>
        <taxon>Digenea</taxon>
        <taxon>Strigeidida</taxon>
        <taxon>Schistosomatoidea</taxon>
        <taxon>Schistosomatidae</taxon>
        <taxon>Schistosoma</taxon>
    </lineage>
</organism>
<proteinExistence type="predicted"/>
<comment type="caution">
    <text evidence="2">The sequence shown here is derived from an EMBL/GenBank/DDBJ whole genome shotgun (WGS) entry which is preliminary data.</text>
</comment>
<accession>A0A922LH85</accession>
<gene>
    <name evidence="2" type="ORF">MS3_00000236</name>
</gene>
<sequence length="120" mass="14077">MMSFRRMMKAPRPNHPAQRTKLHPNHPAGLQIFSTISKSYERSTLLVVEKCENFTKRQASTLEQLYFLHECLRQHVLPTSVRYRPPIKHPLVRRIAVLKSSTFYNLYNSLLNNPDLLMVS</sequence>
<evidence type="ECO:0000313" key="2">
    <source>
        <dbReference type="EMBL" id="KAH9584644.1"/>
    </source>
</evidence>
<dbReference type="EMBL" id="AMPZ03000004">
    <property type="protein sequence ID" value="KAH9584644.1"/>
    <property type="molecule type" value="Genomic_DNA"/>
</dbReference>
<reference evidence="2" key="1">
    <citation type="journal article" date="2012" name="Nat. Genet.">
        <title>Whole-genome sequence of Schistosoma haematobium.</title>
        <authorList>
            <person name="Young N.D."/>
            <person name="Jex A.R."/>
            <person name="Li B."/>
            <person name="Liu S."/>
            <person name="Yang L."/>
            <person name="Xiong Z."/>
            <person name="Li Y."/>
            <person name="Cantacessi C."/>
            <person name="Hall R.S."/>
            <person name="Xu X."/>
            <person name="Chen F."/>
            <person name="Wu X."/>
            <person name="Zerlotini A."/>
            <person name="Oliveira G."/>
            <person name="Hofmann A."/>
            <person name="Zhang G."/>
            <person name="Fang X."/>
            <person name="Kang Y."/>
            <person name="Campbell B.E."/>
            <person name="Loukas A."/>
            <person name="Ranganathan S."/>
            <person name="Rollinson D."/>
            <person name="Rinaldi G."/>
            <person name="Brindley P.J."/>
            <person name="Yang H."/>
            <person name="Wang J."/>
            <person name="Wang J."/>
            <person name="Gasser R.B."/>
        </authorList>
    </citation>
    <scope>NUCLEOTIDE SEQUENCE</scope>
</reference>
<evidence type="ECO:0000313" key="3">
    <source>
        <dbReference type="Proteomes" id="UP000471633"/>
    </source>
</evidence>
<dbReference type="KEGG" id="shx:MS3_00000236"/>
<feature type="region of interest" description="Disordered" evidence="1">
    <location>
        <begin position="1"/>
        <end position="24"/>
    </location>
</feature>
<dbReference type="CTD" id="75576276"/>
<protein>
    <submittedName>
        <fullName evidence="2">Uncharacterized protein</fullName>
    </submittedName>
</protein>
<dbReference type="RefSeq" id="XP_051067440.1">
    <property type="nucleotide sequence ID" value="XM_051208083.1"/>
</dbReference>
<dbReference type="AlphaFoldDB" id="A0A922LH85"/>